<keyword evidence="1" id="KW-0812">Transmembrane</keyword>
<proteinExistence type="predicted"/>
<protein>
    <submittedName>
        <fullName evidence="2">Uncharacterized protein</fullName>
    </submittedName>
</protein>
<keyword evidence="1" id="KW-0472">Membrane</keyword>
<evidence type="ECO:0000313" key="3">
    <source>
        <dbReference type="Proteomes" id="UP000012024"/>
    </source>
</evidence>
<dbReference type="EMBL" id="ANLA01000003">
    <property type="protein sequence ID" value="EMQ96481.1"/>
    <property type="molecule type" value="Genomic_DNA"/>
</dbReference>
<sequence>MKYLKLIVMLISSLVIVYMLSPYTNNNITNKPYAIHN</sequence>
<dbReference type="AlphaFoldDB" id="M7MN32"/>
<feature type="transmembrane region" description="Helical" evidence="1">
    <location>
        <begin position="6"/>
        <end position="23"/>
    </location>
</feature>
<accession>M7MN32</accession>
<reference evidence="2 3" key="1">
    <citation type="submission" date="2012-12" db="EMBL/GenBank/DDBJ databases">
        <title>Genome assembly of Formosa sp. AK20.</title>
        <authorList>
            <person name="Kumar R."/>
            <person name="Khatri I."/>
            <person name="Vaidya B."/>
            <person name="Subramanian S."/>
            <person name="Pinnaka A."/>
        </authorList>
    </citation>
    <scope>NUCLEOTIDE SEQUENCE [LARGE SCALE GENOMIC DNA]</scope>
    <source>
        <strain evidence="2 3">AK20</strain>
    </source>
</reference>
<comment type="caution">
    <text evidence="2">The sequence shown here is derived from an EMBL/GenBank/DDBJ whole genome shotgun (WGS) entry which is preliminary data.</text>
</comment>
<keyword evidence="1" id="KW-1133">Transmembrane helix</keyword>
<gene>
    <name evidence="2" type="ORF">D778_01462</name>
</gene>
<evidence type="ECO:0000313" key="2">
    <source>
        <dbReference type="EMBL" id="EMQ96481.1"/>
    </source>
</evidence>
<organism evidence="2 3">
    <name type="scientific">Xanthomarina gelatinilytica</name>
    <dbReference type="NCBI Taxonomy" id="1137281"/>
    <lineage>
        <taxon>Bacteria</taxon>
        <taxon>Pseudomonadati</taxon>
        <taxon>Bacteroidota</taxon>
        <taxon>Flavobacteriia</taxon>
        <taxon>Flavobacteriales</taxon>
        <taxon>Flavobacteriaceae</taxon>
        <taxon>Xanthomarina</taxon>
    </lineage>
</organism>
<evidence type="ECO:0000256" key="1">
    <source>
        <dbReference type="SAM" id="Phobius"/>
    </source>
</evidence>
<dbReference type="Proteomes" id="UP000012024">
    <property type="component" value="Unassembled WGS sequence"/>
</dbReference>
<keyword evidence="3" id="KW-1185">Reference proteome</keyword>
<name>M7MN32_9FLAO</name>